<gene>
    <name evidence="1" type="ORF">DFH08DRAFT_276250</name>
</gene>
<proteinExistence type="predicted"/>
<evidence type="ECO:0000313" key="2">
    <source>
        <dbReference type="Proteomes" id="UP001218218"/>
    </source>
</evidence>
<comment type="caution">
    <text evidence="1">The sequence shown here is derived from an EMBL/GenBank/DDBJ whole genome shotgun (WGS) entry which is preliminary data.</text>
</comment>
<dbReference type="AlphaFoldDB" id="A0AAD7AQX0"/>
<keyword evidence="2" id="KW-1185">Reference proteome</keyword>
<protein>
    <recommendedName>
        <fullName evidence="3">F-box domain-containing protein</fullName>
    </recommendedName>
</protein>
<sequence length="451" mass="50579">MHTPHPEPVPLALTQAQTTVRLKQNSTIYPVLTLPPEITTEIFIRCLPVQWYHLPSPRDAPLLLLQICSCWRALTLCTPALWKHLDMALHPYPRRMENTERHMTEWISRASLAPLSLGFYETAMSAPVQMGTLVHRYAPRCESLRLGASIHTLSEPPDLGPFPLLRNLRLAYPSGSVNDTQDAVTVRAFTNTPALREVTLGQRSIPSILAIPWHQLTAFTGDSLSVAECLFVFRSCPRLTTCTFLYLVPGFSAVGTHTHSLHDLSISHSAPDILRYIELPTLRNLYLTRPQNMPIDVLQQLLIRCGSSLCRFHYAPTFRYRHSIDVVWFLAMPQLVDLDLSGVGTWFMSALVQALDRKHAPTFLPSLRTMHIECEGYEVGGELVAALASRCTDVSVGLGLLDMILEPLKSFRLVWTEEGGLDLSSMDALSELVRRGMTIHIGPAKENYLKT</sequence>
<organism evidence="1 2">
    <name type="scientific">Mycena albidolilacea</name>
    <dbReference type="NCBI Taxonomy" id="1033008"/>
    <lineage>
        <taxon>Eukaryota</taxon>
        <taxon>Fungi</taxon>
        <taxon>Dikarya</taxon>
        <taxon>Basidiomycota</taxon>
        <taxon>Agaricomycotina</taxon>
        <taxon>Agaricomycetes</taxon>
        <taxon>Agaricomycetidae</taxon>
        <taxon>Agaricales</taxon>
        <taxon>Marasmiineae</taxon>
        <taxon>Mycenaceae</taxon>
        <taxon>Mycena</taxon>
    </lineage>
</organism>
<evidence type="ECO:0000313" key="1">
    <source>
        <dbReference type="EMBL" id="KAJ7364694.1"/>
    </source>
</evidence>
<dbReference type="EMBL" id="JARIHO010000003">
    <property type="protein sequence ID" value="KAJ7364694.1"/>
    <property type="molecule type" value="Genomic_DNA"/>
</dbReference>
<name>A0AAD7AQX0_9AGAR</name>
<evidence type="ECO:0008006" key="3">
    <source>
        <dbReference type="Google" id="ProtNLM"/>
    </source>
</evidence>
<dbReference type="InterPro" id="IPR032675">
    <property type="entry name" value="LRR_dom_sf"/>
</dbReference>
<dbReference type="Gene3D" id="3.80.10.10">
    <property type="entry name" value="Ribonuclease Inhibitor"/>
    <property type="match status" value="1"/>
</dbReference>
<dbReference type="Proteomes" id="UP001218218">
    <property type="component" value="Unassembled WGS sequence"/>
</dbReference>
<accession>A0AAD7AQX0</accession>
<dbReference type="SUPFAM" id="SSF52047">
    <property type="entry name" value="RNI-like"/>
    <property type="match status" value="1"/>
</dbReference>
<reference evidence="1" key="1">
    <citation type="submission" date="2023-03" db="EMBL/GenBank/DDBJ databases">
        <title>Massive genome expansion in bonnet fungi (Mycena s.s.) driven by repeated elements and novel gene families across ecological guilds.</title>
        <authorList>
            <consortium name="Lawrence Berkeley National Laboratory"/>
            <person name="Harder C.B."/>
            <person name="Miyauchi S."/>
            <person name="Viragh M."/>
            <person name="Kuo A."/>
            <person name="Thoen E."/>
            <person name="Andreopoulos B."/>
            <person name="Lu D."/>
            <person name="Skrede I."/>
            <person name="Drula E."/>
            <person name="Henrissat B."/>
            <person name="Morin E."/>
            <person name="Kohler A."/>
            <person name="Barry K."/>
            <person name="LaButti K."/>
            <person name="Morin E."/>
            <person name="Salamov A."/>
            <person name="Lipzen A."/>
            <person name="Mereny Z."/>
            <person name="Hegedus B."/>
            <person name="Baldrian P."/>
            <person name="Stursova M."/>
            <person name="Weitz H."/>
            <person name="Taylor A."/>
            <person name="Grigoriev I.V."/>
            <person name="Nagy L.G."/>
            <person name="Martin F."/>
            <person name="Kauserud H."/>
        </authorList>
    </citation>
    <scope>NUCLEOTIDE SEQUENCE</scope>
    <source>
        <strain evidence="1">CBHHK002</strain>
    </source>
</reference>